<dbReference type="OrthoDB" id="10264910at2759"/>
<dbReference type="PANTHER" id="PTHR12221">
    <property type="entry name" value="PESCADILLO - RELATED"/>
    <property type="match status" value="1"/>
</dbReference>
<organism evidence="3">
    <name type="scientific">Aureococcus anophagefferens</name>
    <name type="common">Harmful bloom alga</name>
    <dbReference type="NCBI Taxonomy" id="44056"/>
    <lineage>
        <taxon>Eukaryota</taxon>
        <taxon>Sar</taxon>
        <taxon>Stramenopiles</taxon>
        <taxon>Ochrophyta</taxon>
        <taxon>Pelagophyceae</taxon>
        <taxon>Pelagomonadales</taxon>
        <taxon>Pelagomonadaceae</taxon>
        <taxon>Aureococcus</taxon>
    </lineage>
</organism>
<dbReference type="InterPro" id="IPR010613">
    <property type="entry name" value="PES"/>
</dbReference>
<evidence type="ECO:0000313" key="3">
    <source>
        <dbReference type="Proteomes" id="UP000002729"/>
    </source>
</evidence>
<evidence type="ECO:0000313" key="2">
    <source>
        <dbReference type="EMBL" id="EGB05414.1"/>
    </source>
</evidence>
<dbReference type="AlphaFoldDB" id="F0YHB2"/>
<name>F0YHB2_AURAN</name>
<dbReference type="RefSeq" id="XP_009039791.1">
    <property type="nucleotide sequence ID" value="XM_009041543.1"/>
</dbReference>
<dbReference type="GeneID" id="20222027"/>
<dbReference type="Pfam" id="PF06732">
    <property type="entry name" value="Pescadillo_N"/>
    <property type="match status" value="1"/>
</dbReference>
<gene>
    <name evidence="2" type="ORF">AURANDRAFT_4268</name>
</gene>
<evidence type="ECO:0000256" key="1">
    <source>
        <dbReference type="ARBA" id="ARBA00004123"/>
    </source>
</evidence>
<dbReference type="GO" id="GO:0070545">
    <property type="term" value="C:PeBoW complex"/>
    <property type="evidence" value="ECO:0007669"/>
    <property type="project" value="TreeGrafter"/>
</dbReference>
<dbReference type="Proteomes" id="UP000002729">
    <property type="component" value="Unassembled WGS sequence"/>
</dbReference>
<protein>
    <recommendedName>
        <fullName evidence="4">Pescadillo homolog</fullName>
    </recommendedName>
</protein>
<dbReference type="OMA" id="WIVPHAF"/>
<dbReference type="EMBL" id="GL833141">
    <property type="protein sequence ID" value="EGB05414.1"/>
    <property type="molecule type" value="Genomic_DNA"/>
</dbReference>
<dbReference type="GO" id="GO:0003723">
    <property type="term" value="F:RNA binding"/>
    <property type="evidence" value="ECO:0007669"/>
    <property type="project" value="TreeGrafter"/>
</dbReference>
<dbReference type="eggNOG" id="KOG2481">
    <property type="taxonomic scope" value="Eukaryota"/>
</dbReference>
<proteinExistence type="predicted"/>
<dbReference type="InParanoid" id="F0YHB2"/>
<evidence type="ECO:0008006" key="4">
    <source>
        <dbReference type="Google" id="ProtNLM"/>
    </source>
</evidence>
<dbReference type="KEGG" id="aaf:AURANDRAFT_4268"/>
<reference evidence="2 3" key="1">
    <citation type="journal article" date="2011" name="Proc. Natl. Acad. Sci. U.S.A.">
        <title>Niche of harmful alga Aureococcus anophagefferens revealed through ecogenomics.</title>
        <authorList>
            <person name="Gobler C.J."/>
            <person name="Berry D.L."/>
            <person name="Dyhrman S.T."/>
            <person name="Wilhelm S.W."/>
            <person name="Salamov A."/>
            <person name="Lobanov A.V."/>
            <person name="Zhang Y."/>
            <person name="Collier J.L."/>
            <person name="Wurch L.L."/>
            <person name="Kustka A.B."/>
            <person name="Dill B.D."/>
            <person name="Shah M."/>
            <person name="VerBerkmoes N.C."/>
            <person name="Kuo A."/>
            <person name="Terry A."/>
            <person name="Pangilinan J."/>
            <person name="Lindquist E.A."/>
            <person name="Lucas S."/>
            <person name="Paulsen I.T."/>
            <person name="Hattenrath-Lehmann T.K."/>
            <person name="Talmage S.C."/>
            <person name="Walker E.A."/>
            <person name="Koch F."/>
            <person name="Burson A.M."/>
            <person name="Marcoval M.A."/>
            <person name="Tang Y.Z."/>
            <person name="Lecleir G.R."/>
            <person name="Coyne K.J."/>
            <person name="Berg G.M."/>
            <person name="Bertrand E.M."/>
            <person name="Saito M.A."/>
            <person name="Gladyshev V.N."/>
            <person name="Grigoriev I.V."/>
        </authorList>
    </citation>
    <scope>NUCLEOTIDE SEQUENCE [LARGE SCALE GENOMIC DNA]</scope>
    <source>
        <strain evidence="3">CCMP 1984</strain>
    </source>
</reference>
<sequence>MTKKGERGVNSAFMTRSTILRRLQLTLKDFRRLCILKGVYPRDPPKAMAKGKDKVYYSVQDVAHLAHEPLVAKFREFKALMTKVRRSAGRRDVGDARRRHEGAPQYTLYHLVRERYPRFELALDDLDDCLSLVYLFATLPGAGRVTPEHTATCKGLCRAWENAVALSGGLTKAFISIKGVYFSADVEGKAVTWLVPHAFTQAVPRDVDLRVMVTFLEFYETLLKTVCFRLYKKLELPFPP</sequence>
<feature type="non-terminal residue" evidence="2">
    <location>
        <position position="240"/>
    </location>
</feature>
<keyword evidence="3" id="KW-1185">Reference proteome</keyword>
<dbReference type="PANTHER" id="PTHR12221:SF6">
    <property type="entry name" value="PESCADILLO HOMOLOG"/>
    <property type="match status" value="1"/>
</dbReference>
<accession>F0YHB2</accession>
<dbReference type="GO" id="GO:0000463">
    <property type="term" value="P:maturation of LSU-rRNA from tricistronic rRNA transcript (SSU-rRNA, 5.8S rRNA, LSU-rRNA)"/>
    <property type="evidence" value="ECO:0007669"/>
    <property type="project" value="TreeGrafter"/>
</dbReference>
<comment type="subcellular location">
    <subcellularLocation>
        <location evidence="1">Nucleus</location>
    </subcellularLocation>
</comment>